<sequence>MNYSFIGAILAGATLLCSFNTAQAFDKEAATKLLNPDETNQTASDDATSEQDFIERQKNEFFDQQPKERKDVEVRLPQECNLISYTSDGASSRYRCKDYEILTVLMLPNEKLTTEKFAKELSLLEECEALPDNNLGLSVSCDTPDGKYVTYFIDLPSRLTENLITSVDYNDPAKIEAISNVSHSIYFYIRHIAKDQEQIKYLTELMNQAAMIKVDTKSEKAGNDSQKPEK</sequence>
<dbReference type="EMBL" id="FOXF01000010">
    <property type="protein sequence ID" value="SFP24394.1"/>
    <property type="molecule type" value="Genomic_DNA"/>
</dbReference>
<dbReference type="AlphaFoldDB" id="A0A662ZG60"/>
<organism evidence="2 3">
    <name type="scientific">Ruminobacter amylophilus</name>
    <dbReference type="NCBI Taxonomy" id="867"/>
    <lineage>
        <taxon>Bacteria</taxon>
        <taxon>Pseudomonadati</taxon>
        <taxon>Pseudomonadota</taxon>
        <taxon>Gammaproteobacteria</taxon>
        <taxon>Aeromonadales</taxon>
        <taxon>Succinivibrionaceae</taxon>
        <taxon>Ruminobacter</taxon>
    </lineage>
</organism>
<dbReference type="OrthoDB" id="9926489at2"/>
<protein>
    <submittedName>
        <fullName evidence="2">Uncharacterized protein</fullName>
    </submittedName>
</protein>
<evidence type="ECO:0000313" key="2">
    <source>
        <dbReference type="EMBL" id="SFP24394.1"/>
    </source>
</evidence>
<proteinExistence type="predicted"/>
<keyword evidence="3" id="KW-1185">Reference proteome</keyword>
<accession>A0A662ZG60</accession>
<reference evidence="2 3" key="1">
    <citation type="submission" date="2016-10" db="EMBL/GenBank/DDBJ databases">
        <authorList>
            <person name="Varghese N."/>
            <person name="Submissions S."/>
        </authorList>
    </citation>
    <scope>NUCLEOTIDE SEQUENCE [LARGE SCALE GENOMIC DNA]</scope>
    <source>
        <strain evidence="2 3">DSM 1361</strain>
    </source>
</reference>
<dbReference type="Proteomes" id="UP000243745">
    <property type="component" value="Unassembled WGS sequence"/>
</dbReference>
<feature type="signal peptide" evidence="1">
    <location>
        <begin position="1"/>
        <end position="24"/>
    </location>
</feature>
<keyword evidence="1" id="KW-0732">Signal</keyword>
<dbReference type="RefSeq" id="WP_093141241.1">
    <property type="nucleotide sequence ID" value="NZ_FOXF01000010.1"/>
</dbReference>
<name>A0A662ZG60_9GAMM</name>
<evidence type="ECO:0000256" key="1">
    <source>
        <dbReference type="SAM" id="SignalP"/>
    </source>
</evidence>
<gene>
    <name evidence="2" type="ORF">SAMN02910344_00853</name>
</gene>
<evidence type="ECO:0000313" key="3">
    <source>
        <dbReference type="Proteomes" id="UP000243745"/>
    </source>
</evidence>
<feature type="chain" id="PRO_5024855950" evidence="1">
    <location>
        <begin position="25"/>
        <end position="230"/>
    </location>
</feature>